<dbReference type="EMBL" id="KB445808">
    <property type="protein sequence ID" value="EMD33021.1"/>
    <property type="molecule type" value="Genomic_DNA"/>
</dbReference>
<name>M2R2B2_CERS8</name>
<dbReference type="STRING" id="914234.M2R2B2"/>
<dbReference type="Proteomes" id="UP000016930">
    <property type="component" value="Unassembled WGS sequence"/>
</dbReference>
<dbReference type="OrthoDB" id="2799807at2759"/>
<reference evidence="2 3" key="1">
    <citation type="journal article" date="2012" name="Proc. Natl. Acad. Sci. U.S.A.">
        <title>Comparative genomics of Ceriporiopsis subvermispora and Phanerochaete chrysosporium provide insight into selective ligninolysis.</title>
        <authorList>
            <person name="Fernandez-Fueyo E."/>
            <person name="Ruiz-Duenas F.J."/>
            <person name="Ferreira P."/>
            <person name="Floudas D."/>
            <person name="Hibbett D.S."/>
            <person name="Canessa P."/>
            <person name="Larrondo L.F."/>
            <person name="James T.Y."/>
            <person name="Seelenfreund D."/>
            <person name="Lobos S."/>
            <person name="Polanco R."/>
            <person name="Tello M."/>
            <person name="Honda Y."/>
            <person name="Watanabe T."/>
            <person name="Watanabe T."/>
            <person name="Ryu J.S."/>
            <person name="Kubicek C.P."/>
            <person name="Schmoll M."/>
            <person name="Gaskell J."/>
            <person name="Hammel K.E."/>
            <person name="St John F.J."/>
            <person name="Vanden Wymelenberg A."/>
            <person name="Sabat G."/>
            <person name="Splinter BonDurant S."/>
            <person name="Syed K."/>
            <person name="Yadav J.S."/>
            <person name="Doddapaneni H."/>
            <person name="Subramanian V."/>
            <person name="Lavin J.L."/>
            <person name="Oguiza J.A."/>
            <person name="Perez G."/>
            <person name="Pisabarro A.G."/>
            <person name="Ramirez L."/>
            <person name="Santoyo F."/>
            <person name="Master E."/>
            <person name="Coutinho P.M."/>
            <person name="Henrissat B."/>
            <person name="Lombard V."/>
            <person name="Magnuson J.K."/>
            <person name="Kuees U."/>
            <person name="Hori C."/>
            <person name="Igarashi K."/>
            <person name="Samejima M."/>
            <person name="Held B.W."/>
            <person name="Barry K.W."/>
            <person name="LaButti K.M."/>
            <person name="Lapidus A."/>
            <person name="Lindquist E.A."/>
            <person name="Lucas S.M."/>
            <person name="Riley R."/>
            <person name="Salamov A.A."/>
            <person name="Hoffmeister D."/>
            <person name="Schwenk D."/>
            <person name="Hadar Y."/>
            <person name="Yarden O."/>
            <person name="de Vries R.P."/>
            <person name="Wiebenga A."/>
            <person name="Stenlid J."/>
            <person name="Eastwood D."/>
            <person name="Grigoriev I.V."/>
            <person name="Berka R.M."/>
            <person name="Blanchette R.A."/>
            <person name="Kersten P."/>
            <person name="Martinez A.T."/>
            <person name="Vicuna R."/>
            <person name="Cullen D."/>
        </authorList>
    </citation>
    <scope>NUCLEOTIDE SEQUENCE [LARGE SCALE GENOMIC DNA]</scope>
    <source>
        <strain evidence="2 3">B</strain>
    </source>
</reference>
<keyword evidence="3" id="KW-1185">Reference proteome</keyword>
<dbReference type="AlphaFoldDB" id="M2R2B2"/>
<gene>
    <name evidence="2" type="ORF">CERSUDRAFT_99034</name>
</gene>
<feature type="region of interest" description="Disordered" evidence="1">
    <location>
        <begin position="205"/>
        <end position="249"/>
    </location>
</feature>
<evidence type="ECO:0000313" key="2">
    <source>
        <dbReference type="EMBL" id="EMD33021.1"/>
    </source>
</evidence>
<organism evidence="2 3">
    <name type="scientific">Ceriporiopsis subvermispora (strain B)</name>
    <name type="common">White-rot fungus</name>
    <name type="synonym">Gelatoporia subvermispora</name>
    <dbReference type="NCBI Taxonomy" id="914234"/>
    <lineage>
        <taxon>Eukaryota</taxon>
        <taxon>Fungi</taxon>
        <taxon>Dikarya</taxon>
        <taxon>Basidiomycota</taxon>
        <taxon>Agaricomycotina</taxon>
        <taxon>Agaricomycetes</taxon>
        <taxon>Polyporales</taxon>
        <taxon>Gelatoporiaceae</taxon>
        <taxon>Gelatoporia</taxon>
    </lineage>
</organism>
<sequence length="249" mass="27708">MAAPEIIHGSLLAHWELLLHGGMFMKEGFLDAANQILSSKVHRDALIRNTVITLILTLAAYDTSFSGHHLHRSSGHLLARLNERSIAFIAIRHVATAVRTDMKPLLDSIMTHIKQGLQVYEKKYAPSEELIFQCAGMLAQVVGPNRTKLLHNQFDLMFAFGLSEYVQRTARRALVQPSPLFSSGLLSTALPASWEAVRWAQSTSSSSRRDSSHRSKKVATFHVDENTCRGTTPSRTADSFPTSAFRRRG</sequence>
<accession>M2R2B2</accession>
<feature type="compositionally biased region" description="Polar residues" evidence="1">
    <location>
        <begin position="228"/>
        <end position="242"/>
    </location>
</feature>
<dbReference type="HOGENOM" id="CLU_1115634_0_0_1"/>
<dbReference type="InterPro" id="IPR011989">
    <property type="entry name" value="ARM-like"/>
</dbReference>
<dbReference type="Gene3D" id="1.25.10.10">
    <property type="entry name" value="Leucine-rich Repeat Variant"/>
    <property type="match status" value="1"/>
</dbReference>
<protein>
    <submittedName>
        <fullName evidence="2">Uncharacterized protein</fullName>
    </submittedName>
</protein>
<evidence type="ECO:0000313" key="3">
    <source>
        <dbReference type="Proteomes" id="UP000016930"/>
    </source>
</evidence>
<evidence type="ECO:0000256" key="1">
    <source>
        <dbReference type="SAM" id="MobiDB-lite"/>
    </source>
</evidence>
<proteinExistence type="predicted"/>